<evidence type="ECO:0000313" key="3">
    <source>
        <dbReference type="EMBL" id="QEV09746.1"/>
    </source>
</evidence>
<feature type="region of interest" description="Disordered" evidence="1">
    <location>
        <begin position="534"/>
        <end position="562"/>
    </location>
</feature>
<gene>
    <name evidence="3" type="ORF">CP972_32790</name>
</gene>
<feature type="compositionally biased region" description="Low complexity" evidence="1">
    <location>
        <begin position="482"/>
        <end position="496"/>
    </location>
</feature>
<evidence type="ECO:0000313" key="4">
    <source>
        <dbReference type="Proteomes" id="UP000326041"/>
    </source>
</evidence>
<feature type="domain" description="Ricin B lectin" evidence="2">
    <location>
        <begin position="574"/>
        <end position="701"/>
    </location>
</feature>
<sequence length="733" mass="77535">MSKSVNGSGNTGNCCTACSGSSACVKVGTGGAGNALCPGVRESALTCRRAPKELLRADVRDTGSPTDGCPLYRRRGPGSAGSDFIPRVPERIASVKDTGLSNFPAPAAAFDVTDEQLGDELRKWTGSTPAPHPVGELLDRHWESVFGYARLCTDGPRSAGMLTTAAFTRLFGEALRRNGPTSAWRPQLLVTVRRIAEEWDGDHRRDMLHPGLITSASTADDDRRPAARLLPPPERRLLAGAFQRLPQAARCLLWHTEVESEPLHVPAALLALDEEGARIELRRARERLRDEVLRLHGELAPGQECRSYLRLLEVTYRRVGTETDPDLRTHLENCTHCRHAADQLARFGSGLGTALAEAVLGWSAREYTENRARAADVTDESAAEERPTPEGVIGAVFSSPAEGRPDPASGPFAVPGAEPPTVAGESFADAGTLVPPLPTEAPRTAPVAPAPPTAPSMPGTAPATPARTASRSGARSRRRTASRTGPRGAVLRAGSRVARKAARRAARRRSLAAGVLTVSGLVVLPLVLWTTGGSDDAAARGEDRPSESPGAAVSGPSGDPSWFRSGEVAKGALRGRLHNAASGLCVGVVGGRAVAGAETELTACSAGKVQQWTYETDGLLRSAAEPDLCLDSRLGYSVRLVRCTGEARKDADSARYDFTVQGTLVPRSGQDLGLAPAATDGSGALVLKARDDTDAQRWAIDTPEPDLQTKVVTWGPVENENENEDGKDDGKND</sequence>
<dbReference type="SUPFAM" id="SSF50370">
    <property type="entry name" value="Ricin B-like lectins"/>
    <property type="match status" value="1"/>
</dbReference>
<accession>A0ABX6B3P3</accession>
<keyword evidence="3" id="KW-0378">Hydrolase</keyword>
<dbReference type="InterPro" id="IPR000772">
    <property type="entry name" value="Ricin_B_lectin"/>
</dbReference>
<proteinExistence type="predicted"/>
<feature type="compositionally biased region" description="Low complexity" evidence="1">
    <location>
        <begin position="456"/>
        <end position="473"/>
    </location>
</feature>
<dbReference type="Pfam" id="PF00652">
    <property type="entry name" value="Ricin_B_lectin"/>
    <property type="match status" value="1"/>
</dbReference>
<feature type="region of interest" description="Disordered" evidence="1">
    <location>
        <begin position="700"/>
        <end position="733"/>
    </location>
</feature>
<organism evidence="3 4">
    <name type="scientific">Streptomyces prasinus</name>
    <dbReference type="NCBI Taxonomy" id="67345"/>
    <lineage>
        <taxon>Bacteria</taxon>
        <taxon>Bacillati</taxon>
        <taxon>Actinomycetota</taxon>
        <taxon>Actinomycetes</taxon>
        <taxon>Kitasatosporales</taxon>
        <taxon>Streptomycetaceae</taxon>
        <taxon>Streptomyces</taxon>
    </lineage>
</organism>
<name>A0ABX6B3P3_9ACTN</name>
<dbReference type="Gene3D" id="2.80.10.50">
    <property type="match status" value="1"/>
</dbReference>
<dbReference type="InterPro" id="IPR035992">
    <property type="entry name" value="Ricin_B-like_lectins"/>
</dbReference>
<dbReference type="GO" id="GO:0016787">
    <property type="term" value="F:hydrolase activity"/>
    <property type="evidence" value="ECO:0007669"/>
    <property type="project" value="UniProtKB-KW"/>
</dbReference>
<dbReference type="Proteomes" id="UP000326041">
    <property type="component" value="Chromosome"/>
</dbReference>
<keyword evidence="4" id="KW-1185">Reference proteome</keyword>
<reference evidence="3 4" key="1">
    <citation type="submission" date="2017-09" db="EMBL/GenBank/DDBJ databases">
        <authorList>
            <person name="Lee N."/>
            <person name="Cho B.-K."/>
        </authorList>
    </citation>
    <scope>NUCLEOTIDE SEQUENCE [LARGE SCALE GENOMIC DNA]</scope>
    <source>
        <strain evidence="3 4">ATCC 13879</strain>
    </source>
</reference>
<dbReference type="PROSITE" id="PS50231">
    <property type="entry name" value="RICIN_B_LECTIN"/>
    <property type="match status" value="1"/>
</dbReference>
<feature type="compositionally biased region" description="Basic and acidic residues" evidence="1">
    <location>
        <begin position="537"/>
        <end position="546"/>
    </location>
</feature>
<evidence type="ECO:0000259" key="2">
    <source>
        <dbReference type="SMART" id="SM00458"/>
    </source>
</evidence>
<feature type="region of interest" description="Disordered" evidence="1">
    <location>
        <begin position="373"/>
        <end position="498"/>
    </location>
</feature>
<protein>
    <submittedName>
        <fullName evidence="3">Hydrolase</fullName>
    </submittedName>
</protein>
<dbReference type="SMART" id="SM00458">
    <property type="entry name" value="RICIN"/>
    <property type="match status" value="1"/>
</dbReference>
<dbReference type="PROSITE" id="PS51257">
    <property type="entry name" value="PROKAR_LIPOPROTEIN"/>
    <property type="match status" value="1"/>
</dbReference>
<dbReference type="EMBL" id="CP023697">
    <property type="protein sequence ID" value="QEV09746.1"/>
    <property type="molecule type" value="Genomic_DNA"/>
</dbReference>
<evidence type="ECO:0000256" key="1">
    <source>
        <dbReference type="SAM" id="MobiDB-lite"/>
    </source>
</evidence>